<keyword evidence="4" id="KW-1185">Reference proteome</keyword>
<dbReference type="RefSeq" id="WP_245130164.1">
    <property type="nucleotide sequence ID" value="NZ_JALJEJ010000004.1"/>
</dbReference>
<accession>A0A9X1X637</accession>
<dbReference type="EMBL" id="JALJEJ010000004">
    <property type="protein sequence ID" value="MCJ8210328.1"/>
    <property type="molecule type" value="Genomic_DNA"/>
</dbReference>
<dbReference type="SUPFAM" id="SSF53756">
    <property type="entry name" value="UDP-Glycosyltransferase/glycogen phosphorylase"/>
    <property type="match status" value="1"/>
</dbReference>
<evidence type="ECO:0000256" key="2">
    <source>
        <dbReference type="ARBA" id="ARBA00022679"/>
    </source>
</evidence>
<proteinExistence type="predicted"/>
<evidence type="ECO:0000313" key="4">
    <source>
        <dbReference type="Proteomes" id="UP001139450"/>
    </source>
</evidence>
<organism evidence="3 4">
    <name type="scientific">Mucilaginibacter straminoryzae</name>
    <dbReference type="NCBI Taxonomy" id="2932774"/>
    <lineage>
        <taxon>Bacteria</taxon>
        <taxon>Pseudomonadati</taxon>
        <taxon>Bacteroidota</taxon>
        <taxon>Sphingobacteriia</taxon>
        <taxon>Sphingobacteriales</taxon>
        <taxon>Sphingobacteriaceae</taxon>
        <taxon>Mucilaginibacter</taxon>
    </lineage>
</organism>
<keyword evidence="1" id="KW-0328">Glycosyltransferase</keyword>
<dbReference type="Gene3D" id="3.40.50.2000">
    <property type="entry name" value="Glycogen Phosphorylase B"/>
    <property type="match status" value="2"/>
</dbReference>
<dbReference type="PANTHER" id="PTHR30160">
    <property type="entry name" value="TETRAACYLDISACCHARIDE 4'-KINASE-RELATED"/>
    <property type="match status" value="1"/>
</dbReference>
<dbReference type="InterPro" id="IPR051199">
    <property type="entry name" value="LPS_LOS_Heptosyltrfase"/>
</dbReference>
<gene>
    <name evidence="3" type="ORF">MUY27_11465</name>
</gene>
<dbReference type="GO" id="GO:0008713">
    <property type="term" value="F:ADP-heptose-lipopolysaccharide heptosyltransferase activity"/>
    <property type="evidence" value="ECO:0007669"/>
    <property type="project" value="TreeGrafter"/>
</dbReference>
<dbReference type="Proteomes" id="UP001139450">
    <property type="component" value="Unassembled WGS sequence"/>
</dbReference>
<protein>
    <submittedName>
        <fullName evidence="3">Glycosyltransferase family 9 protein</fullName>
    </submittedName>
</protein>
<evidence type="ECO:0000256" key="1">
    <source>
        <dbReference type="ARBA" id="ARBA00022676"/>
    </source>
</evidence>
<keyword evidence="2" id="KW-0808">Transferase</keyword>
<evidence type="ECO:0000313" key="3">
    <source>
        <dbReference type="EMBL" id="MCJ8210328.1"/>
    </source>
</evidence>
<dbReference type="InterPro" id="IPR002201">
    <property type="entry name" value="Glyco_trans_9"/>
</dbReference>
<dbReference type="GO" id="GO:0009244">
    <property type="term" value="P:lipopolysaccharide core region biosynthetic process"/>
    <property type="evidence" value="ECO:0007669"/>
    <property type="project" value="TreeGrafter"/>
</dbReference>
<dbReference type="CDD" id="cd03789">
    <property type="entry name" value="GT9_LPS_heptosyltransferase"/>
    <property type="match status" value="1"/>
</dbReference>
<sequence length="361" mass="39976">MSPKKIAVVRANALGDFIFVLPALQALRDTYPDAEIVYLGKAWHQTFLENRPSPISRVAVVPPYGGVGEAENFENDENILKPFFTEMQAEQFDIAIQMHGGGFYSNPFTKRLGAKVSVGLKTPNAIQLDINVPYIIATSEILRYIEVVRYLGASTADPEPSVKVINKDLQEAKNAFRHNAGERYAVIHPGASDMRRRWPAENFAAIANYLVDQGYHVYITGSEYERADIERLFTHITYPDQIHNLCADLSLNGMTGLLAMADVLVSNDTGPLHLARALKKPTIGIYWTINAVTGMALTTSRNRSLIAWDPYCPLCGTDCVQPNYPKDNCKHEASFTAKVSIDEVKNALQDLLLTEAVDTAA</sequence>
<dbReference type="Pfam" id="PF01075">
    <property type="entry name" value="Glyco_transf_9"/>
    <property type="match status" value="1"/>
</dbReference>
<dbReference type="GO" id="GO:0005829">
    <property type="term" value="C:cytosol"/>
    <property type="evidence" value="ECO:0007669"/>
    <property type="project" value="TreeGrafter"/>
</dbReference>
<name>A0A9X1X637_9SPHI</name>
<dbReference type="AlphaFoldDB" id="A0A9X1X637"/>
<comment type="caution">
    <text evidence="3">The sequence shown here is derived from an EMBL/GenBank/DDBJ whole genome shotgun (WGS) entry which is preliminary data.</text>
</comment>
<reference evidence="3" key="1">
    <citation type="submission" date="2022-04" db="EMBL/GenBank/DDBJ databases">
        <title>Mucilaginibacter sp. RS28 isolated from freshwater.</title>
        <authorList>
            <person name="Ko S.-R."/>
        </authorList>
    </citation>
    <scope>NUCLEOTIDE SEQUENCE</scope>
    <source>
        <strain evidence="3">RS28</strain>
    </source>
</reference>